<dbReference type="Proteomes" id="UP001139971">
    <property type="component" value="Unassembled WGS sequence"/>
</dbReference>
<dbReference type="EMBL" id="JAOVZO020000019">
    <property type="protein sequence ID" value="MDC8014954.1"/>
    <property type="molecule type" value="Genomic_DNA"/>
</dbReference>
<dbReference type="PROSITE" id="PS51257">
    <property type="entry name" value="PROKAR_LIPOPROTEIN"/>
    <property type="match status" value="1"/>
</dbReference>
<evidence type="ECO:0000313" key="3">
    <source>
        <dbReference type="Proteomes" id="UP001139971"/>
    </source>
</evidence>
<sequence>MNLSRVAKFAFAIALTSLVAACGGGTGGLPKRINPPSASVQQMRVLPDGRWELELRVQNYSTVPMTFGTIEAQMQVQEINAGSLYVPVNLEIPGQNADVVHATVSPTSGAREALKAAPGSGVAYKLTGSIQITAPDKRFNFDHASRLDPVPGVPNTYR</sequence>
<dbReference type="SUPFAM" id="SSF117070">
    <property type="entry name" value="LEA14-like"/>
    <property type="match status" value="1"/>
</dbReference>
<accession>A0A9X4BM50</accession>
<keyword evidence="3" id="KW-1185">Reference proteome</keyword>
<organism evidence="2 3">
    <name type="scientific">Tahibacter soli</name>
    <dbReference type="NCBI Taxonomy" id="2983605"/>
    <lineage>
        <taxon>Bacteria</taxon>
        <taxon>Pseudomonadati</taxon>
        <taxon>Pseudomonadota</taxon>
        <taxon>Gammaproteobacteria</taxon>
        <taxon>Lysobacterales</taxon>
        <taxon>Rhodanobacteraceae</taxon>
        <taxon>Tahibacter</taxon>
    </lineage>
</organism>
<proteinExistence type="predicted"/>
<dbReference type="Gene3D" id="2.60.40.1820">
    <property type="match status" value="1"/>
</dbReference>
<dbReference type="RefSeq" id="WP_263540809.1">
    <property type="nucleotide sequence ID" value="NZ_JAOVZO020000019.1"/>
</dbReference>
<name>A0A9X4BM50_9GAMM</name>
<gene>
    <name evidence="2" type="ORF">OD750_020610</name>
</gene>
<reference evidence="2" key="1">
    <citation type="submission" date="2023-02" db="EMBL/GenBank/DDBJ databases">
        <title>Tahibacter soli sp. nov. isolated from soil.</title>
        <authorList>
            <person name="Baek J.H."/>
            <person name="Lee J.K."/>
            <person name="Choi D.G."/>
            <person name="Jeon C.O."/>
        </authorList>
    </citation>
    <scope>NUCLEOTIDE SEQUENCE</scope>
    <source>
        <strain evidence="2">BL</strain>
    </source>
</reference>
<feature type="signal peptide" evidence="1">
    <location>
        <begin position="1"/>
        <end position="21"/>
    </location>
</feature>
<comment type="caution">
    <text evidence="2">The sequence shown here is derived from an EMBL/GenBank/DDBJ whole genome shotgun (WGS) entry which is preliminary data.</text>
</comment>
<dbReference type="AlphaFoldDB" id="A0A9X4BM50"/>
<evidence type="ECO:0000313" key="2">
    <source>
        <dbReference type="EMBL" id="MDC8014954.1"/>
    </source>
</evidence>
<protein>
    <recommendedName>
        <fullName evidence="4">Late embryogenesis abundant protein LEA-2 subgroup domain-containing protein</fullName>
    </recommendedName>
</protein>
<evidence type="ECO:0000256" key="1">
    <source>
        <dbReference type="SAM" id="SignalP"/>
    </source>
</evidence>
<evidence type="ECO:0008006" key="4">
    <source>
        <dbReference type="Google" id="ProtNLM"/>
    </source>
</evidence>
<keyword evidence="1" id="KW-0732">Signal</keyword>
<feature type="chain" id="PRO_5040871004" description="Late embryogenesis abundant protein LEA-2 subgroup domain-containing protein" evidence="1">
    <location>
        <begin position="22"/>
        <end position="158"/>
    </location>
</feature>